<evidence type="ECO:0000259" key="6">
    <source>
        <dbReference type="PROSITE" id="PS50090"/>
    </source>
</evidence>
<dbReference type="Gene3D" id="1.10.10.60">
    <property type="entry name" value="Homeodomain-like"/>
    <property type="match status" value="4"/>
</dbReference>
<feature type="domain" description="HTH myb-type" evidence="7">
    <location>
        <begin position="346"/>
        <end position="397"/>
    </location>
</feature>
<keyword evidence="4" id="KW-0539">Nucleus</keyword>
<dbReference type="InterPro" id="IPR001005">
    <property type="entry name" value="SANT/Myb"/>
</dbReference>
<comment type="caution">
    <text evidence="8">The sequence shown here is derived from an EMBL/GenBank/DDBJ whole genome shotgun (WGS) entry which is preliminary data.</text>
</comment>
<dbReference type="SUPFAM" id="SSF46689">
    <property type="entry name" value="Homeodomain-like"/>
    <property type="match status" value="2"/>
</dbReference>
<proteinExistence type="predicted"/>
<dbReference type="PANTHER" id="PTHR46621:SF1">
    <property type="entry name" value="SNRNA-ACTIVATING PROTEIN COMPLEX SUBUNIT 4"/>
    <property type="match status" value="1"/>
</dbReference>
<dbReference type="CDD" id="cd00167">
    <property type="entry name" value="SANT"/>
    <property type="match status" value="4"/>
</dbReference>
<evidence type="ECO:0000256" key="1">
    <source>
        <dbReference type="ARBA" id="ARBA00023015"/>
    </source>
</evidence>
<dbReference type="PANTHER" id="PTHR46621">
    <property type="entry name" value="SNRNA-ACTIVATING PROTEIN COMPLEX SUBUNIT 4"/>
    <property type="match status" value="1"/>
</dbReference>
<feature type="domain" description="Myb-like" evidence="6">
    <location>
        <begin position="239"/>
        <end position="291"/>
    </location>
</feature>
<protein>
    <submittedName>
        <fullName evidence="8">Uncharacterized protein</fullName>
    </submittedName>
</protein>
<feature type="domain" description="Myb-like" evidence="6">
    <location>
        <begin position="399"/>
        <end position="450"/>
    </location>
</feature>
<feature type="domain" description="Myb-like" evidence="6">
    <location>
        <begin position="343"/>
        <end position="393"/>
    </location>
</feature>
<sequence length="529" mass="58068">MQAEIAGIGAAFEEDGELAEEHEDAVEAEHLAGPLKGPQGPKEVIEKALAANRRLQARLADILAAVDRAIWRNAETQAKLMHHAEAWPRAGRYKGMRETSNAVWGNAETRVAGPSRFWVADRRVPEPNQDALKTAPAFQYLPHTFRDSSWAPQEHERLQRAILQAVDRAQSARALAGVGQLDHSISNGDAEEQPLKLDSPGVEAEVDAFGPEQWEEVARLGSAGRSGHEATTEWVHRLRPSLNLGAWTEQEDARLVQLQAQHGMHSWEIVAQELGTGRTAAVCLARYQRCHNAALLDSKWTPDDAARLAAIVTRLGTANWPAVAAEMGNRTAQQVQHYYRDNVQALKKGPWAADEDAALLKAVEACGRRWREVAKLVPRRSDKQCRERFCNVLDPELKREDEWPPEEDAALRAAITQHTQPDGKVRWAKVGAQLPGRTDNSCWRRSKTLAAMERGTFKQPTAPRGSGGRFLRATAPANGDAPTLRQTGSGAGGSETAHVGDDETAAEPGKPADMEAGPPRKKPRSRGKR</sequence>
<keyword evidence="2" id="KW-0238">DNA-binding</keyword>
<dbReference type="InterPro" id="IPR051575">
    <property type="entry name" value="Myb-like_DNA-bd"/>
</dbReference>
<feature type="domain" description="Myb-like" evidence="6">
    <location>
        <begin position="292"/>
        <end position="340"/>
    </location>
</feature>
<evidence type="ECO:0000259" key="7">
    <source>
        <dbReference type="PROSITE" id="PS51294"/>
    </source>
</evidence>
<feature type="region of interest" description="Disordered" evidence="5">
    <location>
        <begin position="452"/>
        <end position="529"/>
    </location>
</feature>
<dbReference type="InterPro" id="IPR017930">
    <property type="entry name" value="Myb_dom"/>
</dbReference>
<name>A0ABR2YNZ3_9CHLO</name>
<feature type="compositionally biased region" description="Basic residues" evidence="5">
    <location>
        <begin position="519"/>
        <end position="529"/>
    </location>
</feature>
<dbReference type="Proteomes" id="UP001491310">
    <property type="component" value="Unassembled WGS sequence"/>
</dbReference>
<keyword evidence="1" id="KW-0805">Transcription regulation</keyword>
<evidence type="ECO:0000256" key="2">
    <source>
        <dbReference type="ARBA" id="ARBA00023125"/>
    </source>
</evidence>
<dbReference type="EMBL" id="JALJOT010000007">
    <property type="protein sequence ID" value="KAK9908648.1"/>
    <property type="molecule type" value="Genomic_DNA"/>
</dbReference>
<dbReference type="PROSITE" id="PS51294">
    <property type="entry name" value="HTH_MYB"/>
    <property type="match status" value="3"/>
</dbReference>
<evidence type="ECO:0000256" key="5">
    <source>
        <dbReference type="SAM" id="MobiDB-lite"/>
    </source>
</evidence>
<dbReference type="InterPro" id="IPR009057">
    <property type="entry name" value="Homeodomain-like_sf"/>
</dbReference>
<reference evidence="8 9" key="1">
    <citation type="journal article" date="2024" name="Nat. Commun.">
        <title>Phylogenomics reveals the evolutionary origins of lichenization in chlorophyte algae.</title>
        <authorList>
            <person name="Puginier C."/>
            <person name="Libourel C."/>
            <person name="Otte J."/>
            <person name="Skaloud P."/>
            <person name="Haon M."/>
            <person name="Grisel S."/>
            <person name="Petersen M."/>
            <person name="Berrin J.G."/>
            <person name="Delaux P.M."/>
            <person name="Dal Grande F."/>
            <person name="Keller J."/>
        </authorList>
    </citation>
    <scope>NUCLEOTIDE SEQUENCE [LARGE SCALE GENOMIC DNA]</scope>
    <source>
        <strain evidence="8 9">SAG 216-7</strain>
    </source>
</reference>
<accession>A0ABR2YNZ3</accession>
<gene>
    <name evidence="8" type="ORF">WJX75_000964</name>
</gene>
<keyword evidence="3" id="KW-0804">Transcription</keyword>
<feature type="domain" description="HTH myb-type" evidence="7">
    <location>
        <begin position="403"/>
        <end position="454"/>
    </location>
</feature>
<evidence type="ECO:0000256" key="4">
    <source>
        <dbReference type="ARBA" id="ARBA00023242"/>
    </source>
</evidence>
<dbReference type="SMART" id="SM00717">
    <property type="entry name" value="SANT"/>
    <property type="match status" value="4"/>
</dbReference>
<evidence type="ECO:0000313" key="9">
    <source>
        <dbReference type="Proteomes" id="UP001491310"/>
    </source>
</evidence>
<feature type="domain" description="HTH myb-type" evidence="7">
    <location>
        <begin position="239"/>
        <end position="295"/>
    </location>
</feature>
<keyword evidence="9" id="KW-1185">Reference proteome</keyword>
<evidence type="ECO:0000256" key="3">
    <source>
        <dbReference type="ARBA" id="ARBA00023163"/>
    </source>
</evidence>
<dbReference type="Pfam" id="PF00249">
    <property type="entry name" value="Myb_DNA-binding"/>
    <property type="match status" value="4"/>
</dbReference>
<organism evidence="8 9">
    <name type="scientific">Coccomyxa subellipsoidea</name>
    <dbReference type="NCBI Taxonomy" id="248742"/>
    <lineage>
        <taxon>Eukaryota</taxon>
        <taxon>Viridiplantae</taxon>
        <taxon>Chlorophyta</taxon>
        <taxon>core chlorophytes</taxon>
        <taxon>Trebouxiophyceae</taxon>
        <taxon>Trebouxiophyceae incertae sedis</taxon>
        <taxon>Coccomyxaceae</taxon>
        <taxon>Coccomyxa</taxon>
    </lineage>
</organism>
<evidence type="ECO:0000313" key="8">
    <source>
        <dbReference type="EMBL" id="KAK9908648.1"/>
    </source>
</evidence>
<dbReference type="PROSITE" id="PS50090">
    <property type="entry name" value="MYB_LIKE"/>
    <property type="match status" value="4"/>
</dbReference>